<proteinExistence type="predicted"/>
<accession>A0A5J4QTS9</accession>
<comment type="caution">
    <text evidence="1">The sequence shown here is derived from an EMBL/GenBank/DDBJ whole genome shotgun (WGS) entry which is preliminary data.</text>
</comment>
<evidence type="ECO:0000313" key="1">
    <source>
        <dbReference type="EMBL" id="KAA6324498.1"/>
    </source>
</evidence>
<sequence length="166" mass="19329">MNDFLHHFEECIDKTFAVTGEASKRLIAEQETISIQIKSQGKYLLYEFDKPNKDIYPFFNPVPTLKIKADYLILKQHKGKIYALIVELKQKNGNPLPQIQATKHFVEYIIKCVSRVKKADYSDNLKLRSIKYSKLRKSSTAPLVEYDKFKNILLTGNVLNLELYLK</sequence>
<name>A0A5J4QTS9_9ZZZZ</name>
<gene>
    <name evidence="1" type="ORF">EZS27_026180</name>
</gene>
<reference evidence="1" key="1">
    <citation type="submission" date="2019-03" db="EMBL/GenBank/DDBJ databases">
        <title>Single cell metagenomics reveals metabolic interactions within the superorganism composed of flagellate Streblomastix strix and complex community of Bacteroidetes bacteria on its surface.</title>
        <authorList>
            <person name="Treitli S.C."/>
            <person name="Kolisko M."/>
            <person name="Husnik F."/>
            <person name="Keeling P."/>
            <person name="Hampl V."/>
        </authorList>
    </citation>
    <scope>NUCLEOTIDE SEQUENCE</scope>
    <source>
        <strain evidence="1">STM</strain>
    </source>
</reference>
<dbReference type="EMBL" id="SNRY01002560">
    <property type="protein sequence ID" value="KAA6324498.1"/>
    <property type="molecule type" value="Genomic_DNA"/>
</dbReference>
<protein>
    <submittedName>
        <fullName evidence="1">Uncharacterized protein</fullName>
    </submittedName>
</protein>
<dbReference type="AlphaFoldDB" id="A0A5J4QTS9"/>
<organism evidence="1">
    <name type="scientific">termite gut metagenome</name>
    <dbReference type="NCBI Taxonomy" id="433724"/>
    <lineage>
        <taxon>unclassified sequences</taxon>
        <taxon>metagenomes</taxon>
        <taxon>organismal metagenomes</taxon>
    </lineage>
</organism>